<feature type="compositionally biased region" description="Low complexity" evidence="1">
    <location>
        <begin position="262"/>
        <end position="281"/>
    </location>
</feature>
<reference evidence="3" key="1">
    <citation type="submission" date="2023-01" db="EMBL/GenBank/DDBJ databases">
        <title>Exophiala dermititidis isolated from Cystic Fibrosis Patient.</title>
        <authorList>
            <person name="Kurbessoian T."/>
            <person name="Crocker A."/>
            <person name="Murante D."/>
            <person name="Hogan D.A."/>
            <person name="Stajich J.E."/>
        </authorList>
    </citation>
    <scope>NUCLEOTIDE SEQUENCE</scope>
    <source>
        <strain evidence="3">Ex8</strain>
    </source>
</reference>
<feature type="compositionally biased region" description="Basic and acidic residues" evidence="1">
    <location>
        <begin position="209"/>
        <end position="224"/>
    </location>
</feature>
<evidence type="ECO:0000256" key="1">
    <source>
        <dbReference type="SAM" id="MobiDB-lite"/>
    </source>
</evidence>
<accession>A0AAN6ETB6</accession>
<feature type="region of interest" description="Disordered" evidence="1">
    <location>
        <begin position="904"/>
        <end position="927"/>
    </location>
</feature>
<dbReference type="SUPFAM" id="SSF53474">
    <property type="entry name" value="alpha/beta-Hydrolases"/>
    <property type="match status" value="1"/>
</dbReference>
<feature type="region of interest" description="Disordered" evidence="1">
    <location>
        <begin position="434"/>
        <end position="488"/>
    </location>
</feature>
<feature type="compositionally biased region" description="Low complexity" evidence="1">
    <location>
        <begin position="193"/>
        <end position="207"/>
    </location>
</feature>
<feature type="region of interest" description="Disordered" evidence="1">
    <location>
        <begin position="97"/>
        <end position="129"/>
    </location>
</feature>
<protein>
    <recommendedName>
        <fullName evidence="2">AB hydrolase-1 domain-containing protein</fullName>
    </recommendedName>
</protein>
<feature type="compositionally biased region" description="Polar residues" evidence="1">
    <location>
        <begin position="709"/>
        <end position="719"/>
    </location>
</feature>
<evidence type="ECO:0000259" key="2">
    <source>
        <dbReference type="Pfam" id="PF00561"/>
    </source>
</evidence>
<feature type="compositionally biased region" description="Polar residues" evidence="1">
    <location>
        <begin position="97"/>
        <end position="111"/>
    </location>
</feature>
<feature type="compositionally biased region" description="Low complexity" evidence="1">
    <location>
        <begin position="912"/>
        <end position="927"/>
    </location>
</feature>
<dbReference type="Proteomes" id="UP001161757">
    <property type="component" value="Unassembled WGS sequence"/>
</dbReference>
<feature type="compositionally biased region" description="Basic and acidic residues" evidence="1">
    <location>
        <begin position="360"/>
        <end position="373"/>
    </location>
</feature>
<name>A0AAN6ETB6_EXODE</name>
<feature type="region of interest" description="Disordered" evidence="1">
    <location>
        <begin position="709"/>
        <end position="742"/>
    </location>
</feature>
<feature type="region of interest" description="Disordered" evidence="1">
    <location>
        <begin position="142"/>
        <end position="321"/>
    </location>
</feature>
<evidence type="ECO:0000313" key="3">
    <source>
        <dbReference type="EMBL" id="KAJ8990384.1"/>
    </source>
</evidence>
<dbReference type="InterPro" id="IPR000073">
    <property type="entry name" value="AB_hydrolase_1"/>
</dbReference>
<proteinExistence type="predicted"/>
<gene>
    <name evidence="3" type="ORF">HRR80_005869</name>
</gene>
<evidence type="ECO:0000313" key="4">
    <source>
        <dbReference type="Proteomes" id="UP001161757"/>
    </source>
</evidence>
<dbReference type="InterPro" id="IPR029058">
    <property type="entry name" value="AB_hydrolase_fold"/>
</dbReference>
<dbReference type="EMBL" id="JAJGCB010000011">
    <property type="protein sequence ID" value="KAJ8990384.1"/>
    <property type="molecule type" value="Genomic_DNA"/>
</dbReference>
<comment type="caution">
    <text evidence="3">The sequence shown here is derived from an EMBL/GenBank/DDBJ whole genome shotgun (WGS) entry which is preliminary data.</text>
</comment>
<sequence length="927" mass="101352">MLEPSNPLRGMELNLDNIAPTTSIHYLYHCSLDTDTDVRSDEFVVAPQRPLSLHAEPAVQDFQVITSLIDSLTVPAAAEPESSEDFGKHILRIPSQCSGRRTLPTSPNADQLDQDLHDPIPADDSNEGEVAAAPVIGYARRPPVLPKRKSKPRFYSLNMSQSTLAHRESMQSLKSRTESDSIGIPSIGRRHGSSASSTFSIISGLSAPPRKETTEQMREKEKALSKPIPPKRFSSDRRRKSASLCGPDQEKENKYPDRHTSFDGFSSSSTQSGQPTSETPTVTPLTRVSRSDLGSHMIPSRRSSLRRSVTGLSDTSHESVRHSMTVGNLKDLAIDSDLIEGDSSTVRRIRELQEARERRQKEWRHEARKSERAAKRHTIAGPKMSRRSSSYLSSSLSVAEVVTESPEAESPVELSAYLTAADLASMPALVSNSPKLDSPVQHASTTITPPGSASAAPSRASSFKQSPSDQSRRKSPLTSRRHRPSSAEFKSISDEIDAFLGAPRLTQKIRHPRTGRTIAFSEVGDPQGFVVLCCVGMGLTRYLTAFYDELARTMRLRLITPDRPGVGESSSAPEASCTPLNWVDDVAVICSSLGITRFSLLAHSAGAIYALATALKMPQYVRGRIHLLAPWIPPSQMPKGAAFGPESQPVANLPLSHKILSVLPPQFLKVANSRFLTATSASIETKPLKSAKRNKQLQVLELSLAYSSNDANEDSSSFDKNFGEMDVERPPTSTPNRGRSMTYSEAMNGSMRTGMGMASVETSSSSPSPNKQKHASGTAASSPRLTVEARQAFYNQILTHRIWALATQNANPAIDLVVCLERRKPIGFRYPEVTRSVVIHHGAKDTRVPLDNVRWLQSVMKRCELRVLDEEGHGLMASASAMATVLGEISKEWEEWEKIAVGKERQKKKDAAAAAATTSSTSKRGRS</sequence>
<dbReference type="InterPro" id="IPR050471">
    <property type="entry name" value="AB_hydrolase"/>
</dbReference>
<feature type="compositionally biased region" description="Basic residues" evidence="1">
    <location>
        <begin position="473"/>
        <end position="484"/>
    </location>
</feature>
<dbReference type="PANTHER" id="PTHR43433">
    <property type="entry name" value="HYDROLASE, ALPHA/BETA FOLD FAMILY PROTEIN"/>
    <property type="match status" value="1"/>
</dbReference>
<feature type="region of interest" description="Disordered" evidence="1">
    <location>
        <begin position="360"/>
        <end position="392"/>
    </location>
</feature>
<feature type="compositionally biased region" description="Basic and acidic residues" evidence="1">
    <location>
        <begin position="248"/>
        <end position="261"/>
    </location>
</feature>
<feature type="domain" description="AB hydrolase-1" evidence="2">
    <location>
        <begin position="531"/>
        <end position="637"/>
    </location>
</feature>
<feature type="compositionally biased region" description="Basic and acidic residues" evidence="1">
    <location>
        <begin position="165"/>
        <end position="179"/>
    </location>
</feature>
<organism evidence="3 4">
    <name type="scientific">Exophiala dermatitidis</name>
    <name type="common">Black yeast-like fungus</name>
    <name type="synonym">Wangiella dermatitidis</name>
    <dbReference type="NCBI Taxonomy" id="5970"/>
    <lineage>
        <taxon>Eukaryota</taxon>
        <taxon>Fungi</taxon>
        <taxon>Dikarya</taxon>
        <taxon>Ascomycota</taxon>
        <taxon>Pezizomycotina</taxon>
        <taxon>Eurotiomycetes</taxon>
        <taxon>Chaetothyriomycetidae</taxon>
        <taxon>Chaetothyriales</taxon>
        <taxon>Herpotrichiellaceae</taxon>
        <taxon>Exophiala</taxon>
    </lineage>
</organism>
<feature type="compositionally biased region" description="Low complexity" evidence="1">
    <location>
        <begin position="443"/>
        <end position="462"/>
    </location>
</feature>
<dbReference type="Pfam" id="PF00561">
    <property type="entry name" value="Abhydrolase_1"/>
    <property type="match status" value="1"/>
</dbReference>
<dbReference type="PANTHER" id="PTHR43433:SF10">
    <property type="entry name" value="AB HYDROLASE-1 DOMAIN-CONTAINING PROTEIN"/>
    <property type="match status" value="1"/>
</dbReference>
<dbReference type="Gene3D" id="3.40.50.1820">
    <property type="entry name" value="alpha/beta hydrolase"/>
    <property type="match status" value="1"/>
</dbReference>
<feature type="region of interest" description="Disordered" evidence="1">
    <location>
        <begin position="755"/>
        <end position="783"/>
    </location>
</feature>
<dbReference type="AlphaFoldDB" id="A0AAN6ETB6"/>